<protein>
    <recommendedName>
        <fullName evidence="4">Replication protein</fullName>
    </recommendedName>
</protein>
<feature type="region of interest" description="Disordered" evidence="1">
    <location>
        <begin position="1"/>
        <end position="29"/>
    </location>
</feature>
<evidence type="ECO:0000313" key="2">
    <source>
        <dbReference type="EMBL" id="MFC4516413.1"/>
    </source>
</evidence>
<name>A0ABV9BQY5_9ACTN</name>
<comment type="caution">
    <text evidence="2">The sequence shown here is derived from an EMBL/GenBank/DDBJ whole genome shotgun (WGS) entry which is preliminary data.</text>
</comment>
<evidence type="ECO:0000256" key="1">
    <source>
        <dbReference type="SAM" id="MobiDB-lite"/>
    </source>
</evidence>
<sequence length="422" mass="46639">MAAPTTAGSVLPQIQAPTTPQPPHLSPAHSGAEIVCQHVPLGEQTIHHTASRRSGPRRWLRAVEWAIAAGLHPQVTSTTLLLARDLADRMDYDTGHVRYAIDRTIARTGLARSTITKHAKILREMGLLVWVSHGSKTNIRRALGLSGYAGTATVYAAVIPPVYDHAMGHHRTGHGYTARIVVHHVSTASVPTTQPAHSSTDGPSWTPSLRVVKKDSQVQKVGGFNNTTRKRARRTTPSAPSDRSRTTRSPRQVARDILVARHVRPRVTWTQTEGLRRLAYALRPLIDRGLTSDDIAAELHSWFLTWRPARPASYIQARLTQCAAQSLTIDKPQPVDPMANPDWRAFCEEQRRQAVALAAQQTTDRTDEDRRVARSRGWYDLQEVAEHCADDPDDALDLYGATLCARAVRLTSSAAFRQGTWS</sequence>
<organism evidence="2 3">
    <name type="scientific">Streptomyces ehimensis</name>
    <dbReference type="NCBI Taxonomy" id="68195"/>
    <lineage>
        <taxon>Bacteria</taxon>
        <taxon>Bacillati</taxon>
        <taxon>Actinomycetota</taxon>
        <taxon>Actinomycetes</taxon>
        <taxon>Kitasatosporales</taxon>
        <taxon>Streptomycetaceae</taxon>
        <taxon>Streptomyces</taxon>
    </lineage>
</organism>
<dbReference type="Proteomes" id="UP001595990">
    <property type="component" value="Unassembled WGS sequence"/>
</dbReference>
<proteinExistence type="predicted"/>
<feature type="region of interest" description="Disordered" evidence="1">
    <location>
        <begin position="216"/>
        <end position="254"/>
    </location>
</feature>
<gene>
    <name evidence="2" type="ORF">ACFPEN_26215</name>
</gene>
<keyword evidence="3" id="KW-1185">Reference proteome</keyword>
<feature type="compositionally biased region" description="Polar residues" evidence="1">
    <location>
        <begin position="189"/>
        <end position="207"/>
    </location>
</feature>
<dbReference type="EMBL" id="JBHSFS010000013">
    <property type="protein sequence ID" value="MFC4516413.1"/>
    <property type="molecule type" value="Genomic_DNA"/>
</dbReference>
<evidence type="ECO:0000313" key="3">
    <source>
        <dbReference type="Proteomes" id="UP001595990"/>
    </source>
</evidence>
<dbReference type="RefSeq" id="WP_411951690.1">
    <property type="nucleotide sequence ID" value="NZ_JBHSFS010000013.1"/>
</dbReference>
<feature type="compositionally biased region" description="Low complexity" evidence="1">
    <location>
        <begin position="235"/>
        <end position="251"/>
    </location>
</feature>
<evidence type="ECO:0008006" key="4">
    <source>
        <dbReference type="Google" id="ProtNLM"/>
    </source>
</evidence>
<accession>A0ABV9BQY5</accession>
<reference evidence="3" key="1">
    <citation type="journal article" date="2019" name="Int. J. Syst. Evol. Microbiol.">
        <title>The Global Catalogue of Microorganisms (GCM) 10K type strain sequencing project: providing services to taxonomists for standard genome sequencing and annotation.</title>
        <authorList>
            <consortium name="The Broad Institute Genomics Platform"/>
            <consortium name="The Broad Institute Genome Sequencing Center for Infectious Disease"/>
            <person name="Wu L."/>
            <person name="Ma J."/>
        </authorList>
    </citation>
    <scope>NUCLEOTIDE SEQUENCE [LARGE SCALE GENOMIC DNA]</scope>
    <source>
        <strain evidence="3">CECT 8064</strain>
    </source>
</reference>
<feature type="region of interest" description="Disordered" evidence="1">
    <location>
        <begin position="189"/>
        <end position="208"/>
    </location>
</feature>